<organism evidence="4 5">
    <name type="scientific">Streptomyces griseoruber</name>
    <dbReference type="NCBI Taxonomy" id="1943"/>
    <lineage>
        <taxon>Bacteria</taxon>
        <taxon>Bacillati</taxon>
        <taxon>Actinomycetota</taxon>
        <taxon>Actinomycetes</taxon>
        <taxon>Kitasatosporales</taxon>
        <taxon>Streptomycetaceae</taxon>
        <taxon>Streptomyces</taxon>
    </lineage>
</organism>
<dbReference type="AlphaFoldDB" id="A0A101SQT2"/>
<feature type="domain" description="Pyrrolo-quinoline quinone repeat" evidence="3">
    <location>
        <begin position="266"/>
        <end position="380"/>
    </location>
</feature>
<evidence type="ECO:0000313" key="4">
    <source>
        <dbReference type="EMBL" id="KUN78442.1"/>
    </source>
</evidence>
<keyword evidence="2" id="KW-0812">Transmembrane</keyword>
<evidence type="ECO:0000256" key="2">
    <source>
        <dbReference type="SAM" id="Phobius"/>
    </source>
</evidence>
<evidence type="ECO:0000256" key="1">
    <source>
        <dbReference type="SAM" id="MobiDB-lite"/>
    </source>
</evidence>
<keyword evidence="2" id="KW-1133">Transmembrane helix</keyword>
<dbReference type="InterPro" id="IPR002372">
    <property type="entry name" value="PQQ_rpt_dom"/>
</dbReference>
<dbReference type="InterPro" id="IPR015943">
    <property type="entry name" value="WD40/YVTN_repeat-like_dom_sf"/>
</dbReference>
<accession>A0A101SQT2</accession>
<dbReference type="RefSeq" id="WP_059203199.1">
    <property type="nucleotide sequence ID" value="NZ_KQ948776.1"/>
</dbReference>
<feature type="compositionally biased region" description="Pro residues" evidence="1">
    <location>
        <begin position="90"/>
        <end position="100"/>
    </location>
</feature>
<feature type="compositionally biased region" description="Pro residues" evidence="1">
    <location>
        <begin position="38"/>
        <end position="53"/>
    </location>
</feature>
<feature type="transmembrane region" description="Helical" evidence="2">
    <location>
        <begin position="108"/>
        <end position="128"/>
    </location>
</feature>
<dbReference type="Pfam" id="PF13360">
    <property type="entry name" value="PQQ_2"/>
    <property type="match status" value="1"/>
</dbReference>
<dbReference type="InterPro" id="IPR018391">
    <property type="entry name" value="PQQ_b-propeller_rpt"/>
</dbReference>
<protein>
    <recommendedName>
        <fullName evidence="3">Pyrrolo-quinoline quinone repeat domain-containing protein</fullName>
    </recommendedName>
</protein>
<keyword evidence="5" id="KW-1185">Reference proteome</keyword>
<sequence>MAQPPDQPPQQGGFGAPQMPPRPQGPPGYGHPQQAGPYGPPAAPGPYGPPQPQGPYGQPGSYGQPAGPYAQPPQPGYGYPPGAPRFPGAPGTPPPGPGPRGPFKGRPAMVVAAAVAALLVIGGVVFAVTGGGDDGKKPVAGASDDKKGASDGPVNPGDGSGDGGTDPQDLNAGRKAGEARVLWYKEAPDAPADGADAPGMWITSKVAAKAAYKEVVAYGVGDGKPAWDPITFPQKICSVTQDRTADDKIVVAYMSGVSDRAQCNQLQQIDLATGAKGWTAKVADGQLFDSVGSGIGLSLAGNTLVVGRSQSGVAYDARTGKKLYDIEKYGDSCFPKAFAGGARLVMVASCAALKADEHVELQELDPATGKAKWTRKLDKGWEAERVYSLDPLVVYSTNDDKNSWNISTFKADGSFRSQVGVDEDFDPQCGWALFDSDLTGCLGTAVDANTLYLPTDASGGANEIVALDLSTGKEKWRVKSPTDEPMSPMTTGSGRLVAYVEPSSGAGGRVVSIPTAGSAHTPTTLLQMPAGTVDLEDGFHDGDRAWADGRLYLSSTQLTGEDDGKEKLMLAYGK</sequence>
<evidence type="ECO:0000313" key="5">
    <source>
        <dbReference type="Proteomes" id="UP000052982"/>
    </source>
</evidence>
<dbReference type="OrthoDB" id="3944519at2"/>
<dbReference type="SMART" id="SM00564">
    <property type="entry name" value="PQQ"/>
    <property type="match status" value="2"/>
</dbReference>
<dbReference type="EMBL" id="LMWW01000053">
    <property type="protein sequence ID" value="KUN78442.1"/>
    <property type="molecule type" value="Genomic_DNA"/>
</dbReference>
<dbReference type="STRING" id="1943.AQJ64_31160"/>
<dbReference type="PANTHER" id="PTHR34512">
    <property type="entry name" value="CELL SURFACE PROTEIN"/>
    <property type="match status" value="1"/>
</dbReference>
<feature type="region of interest" description="Disordered" evidence="1">
    <location>
        <begin position="1"/>
        <end position="103"/>
    </location>
</feature>
<keyword evidence="2" id="KW-0472">Membrane</keyword>
<dbReference type="Proteomes" id="UP000052982">
    <property type="component" value="Unassembled WGS sequence"/>
</dbReference>
<dbReference type="PANTHER" id="PTHR34512:SF30">
    <property type="entry name" value="OUTER MEMBRANE PROTEIN ASSEMBLY FACTOR BAMB"/>
    <property type="match status" value="1"/>
</dbReference>
<feature type="compositionally biased region" description="Basic and acidic residues" evidence="1">
    <location>
        <begin position="133"/>
        <end position="149"/>
    </location>
</feature>
<evidence type="ECO:0000259" key="3">
    <source>
        <dbReference type="Pfam" id="PF13360"/>
    </source>
</evidence>
<dbReference type="Gene3D" id="2.130.10.10">
    <property type="entry name" value="YVTN repeat-like/Quinoprotein amine dehydrogenase"/>
    <property type="match status" value="1"/>
</dbReference>
<dbReference type="SUPFAM" id="SSF50998">
    <property type="entry name" value="Quinoprotein alcohol dehydrogenase-like"/>
    <property type="match status" value="1"/>
</dbReference>
<gene>
    <name evidence="4" type="ORF">AQJ64_31160</name>
</gene>
<comment type="caution">
    <text evidence="4">The sequence shown here is derived from an EMBL/GenBank/DDBJ whole genome shotgun (WGS) entry which is preliminary data.</text>
</comment>
<proteinExistence type="predicted"/>
<feature type="compositionally biased region" description="Low complexity" evidence="1">
    <location>
        <begin position="54"/>
        <end position="69"/>
    </location>
</feature>
<dbReference type="InterPro" id="IPR011047">
    <property type="entry name" value="Quinoprotein_ADH-like_sf"/>
</dbReference>
<feature type="region of interest" description="Disordered" evidence="1">
    <location>
        <begin position="130"/>
        <end position="176"/>
    </location>
</feature>
<reference evidence="4 5" key="1">
    <citation type="submission" date="2015-10" db="EMBL/GenBank/DDBJ databases">
        <title>Draft genome sequence of Streptomyces griseoruber DSM 40281, type strain for the species Streptomyces griseoruber.</title>
        <authorList>
            <person name="Ruckert C."/>
            <person name="Winkler A."/>
            <person name="Kalinowski J."/>
            <person name="Kampfer P."/>
            <person name="Glaeser S."/>
        </authorList>
    </citation>
    <scope>NUCLEOTIDE SEQUENCE [LARGE SCALE GENOMIC DNA]</scope>
    <source>
        <strain evidence="4 5">DSM 40281</strain>
    </source>
</reference>
<name>A0A101SQT2_9ACTN</name>
<dbReference type="Gene3D" id="2.40.128.630">
    <property type="match status" value="1"/>
</dbReference>